<dbReference type="PANTHER" id="PTHR30055">
    <property type="entry name" value="HTH-TYPE TRANSCRIPTIONAL REGULATOR RUTR"/>
    <property type="match status" value="1"/>
</dbReference>
<dbReference type="Proteomes" id="UP001317963">
    <property type="component" value="Chromosome"/>
</dbReference>
<organism evidence="6 7">
    <name type="scientific">Candidatus Paraluminiphilus aquimaris</name>
    <dbReference type="NCBI Taxonomy" id="2518994"/>
    <lineage>
        <taxon>Bacteria</taxon>
        <taxon>Pseudomonadati</taxon>
        <taxon>Pseudomonadota</taxon>
        <taxon>Gammaproteobacteria</taxon>
        <taxon>Cellvibrionales</taxon>
        <taxon>Halieaceae</taxon>
        <taxon>Candidatus Paraluminiphilus</taxon>
    </lineage>
</organism>
<evidence type="ECO:0000256" key="2">
    <source>
        <dbReference type="ARBA" id="ARBA00023125"/>
    </source>
</evidence>
<evidence type="ECO:0000313" key="6">
    <source>
        <dbReference type="EMBL" id="UZP73834.1"/>
    </source>
</evidence>
<keyword evidence="3" id="KW-0804">Transcription</keyword>
<evidence type="ECO:0000256" key="1">
    <source>
        <dbReference type="ARBA" id="ARBA00023015"/>
    </source>
</evidence>
<dbReference type="InterPro" id="IPR001647">
    <property type="entry name" value="HTH_TetR"/>
</dbReference>
<evidence type="ECO:0000259" key="5">
    <source>
        <dbReference type="PROSITE" id="PS50977"/>
    </source>
</evidence>
<reference evidence="6 7" key="1">
    <citation type="submission" date="2019-02" db="EMBL/GenBank/DDBJ databases">
        <title>Halieaceae_genomes.</title>
        <authorList>
            <person name="Li S.-H."/>
        </authorList>
    </citation>
    <scope>NUCLEOTIDE SEQUENCE [LARGE SCALE GENOMIC DNA]</scope>
    <source>
        <strain evidence="6 7">JH123</strain>
    </source>
</reference>
<feature type="domain" description="HTH tetR-type" evidence="5">
    <location>
        <begin position="28"/>
        <end position="88"/>
    </location>
</feature>
<name>A0ABY6Q3K0_9GAMM</name>
<dbReference type="InterPro" id="IPR009057">
    <property type="entry name" value="Homeodomain-like_sf"/>
</dbReference>
<dbReference type="PANTHER" id="PTHR30055:SF234">
    <property type="entry name" value="HTH-TYPE TRANSCRIPTIONAL REGULATOR BETI"/>
    <property type="match status" value="1"/>
</dbReference>
<dbReference type="EMBL" id="CP036501">
    <property type="protein sequence ID" value="UZP73834.1"/>
    <property type="molecule type" value="Genomic_DNA"/>
</dbReference>
<dbReference type="InterPro" id="IPR050109">
    <property type="entry name" value="HTH-type_TetR-like_transc_reg"/>
</dbReference>
<keyword evidence="2 4" id="KW-0238">DNA-binding</keyword>
<dbReference type="InterPro" id="IPR023772">
    <property type="entry name" value="DNA-bd_HTH_TetR-type_CS"/>
</dbReference>
<keyword evidence="7" id="KW-1185">Reference proteome</keyword>
<protein>
    <submittedName>
        <fullName evidence="6">TetR/AcrR family transcriptional regulator</fullName>
    </submittedName>
</protein>
<gene>
    <name evidence="6" type="ORF">E0F26_03335</name>
</gene>
<dbReference type="Pfam" id="PF00440">
    <property type="entry name" value="TetR_N"/>
    <property type="match status" value="1"/>
</dbReference>
<evidence type="ECO:0000256" key="4">
    <source>
        <dbReference type="PROSITE-ProRule" id="PRU00335"/>
    </source>
</evidence>
<dbReference type="SUPFAM" id="SSF46689">
    <property type="entry name" value="Homeodomain-like"/>
    <property type="match status" value="1"/>
</dbReference>
<evidence type="ECO:0000313" key="7">
    <source>
        <dbReference type="Proteomes" id="UP001317963"/>
    </source>
</evidence>
<keyword evidence="1" id="KW-0805">Transcription regulation</keyword>
<feature type="DNA-binding region" description="H-T-H motif" evidence="4">
    <location>
        <begin position="51"/>
        <end position="70"/>
    </location>
</feature>
<dbReference type="PRINTS" id="PR00455">
    <property type="entry name" value="HTHTETR"/>
</dbReference>
<dbReference type="Gene3D" id="1.10.357.10">
    <property type="entry name" value="Tetracycline Repressor, domain 2"/>
    <property type="match status" value="1"/>
</dbReference>
<dbReference type="PROSITE" id="PS01081">
    <property type="entry name" value="HTH_TETR_1"/>
    <property type="match status" value="1"/>
</dbReference>
<accession>A0ABY6Q3K0</accession>
<evidence type="ECO:0000256" key="3">
    <source>
        <dbReference type="ARBA" id="ARBA00023163"/>
    </source>
</evidence>
<proteinExistence type="predicted"/>
<dbReference type="PROSITE" id="PS50977">
    <property type="entry name" value="HTH_TETR_2"/>
    <property type="match status" value="1"/>
</dbReference>
<sequence>MPIMSKKGRCTSSTSSLLLGRLFNMPTNNKRDSITRAAHAQFRLYGYRKTSMEDIAGELGISRASLYSYFKNKDEIFRSVSVSLHERALANAKQCLLGRWSRENALSKIEQALLARHLPFHDEQFHSAHAGELQDEYSRLCGDVVTQSNTKFQQFLKEALDTAVEAKLIRVQSTKLSTAEVAELLNLATAGLKRGADRPGLFEARVAHFLGVFVRGLS</sequence>